<evidence type="ECO:0000256" key="3">
    <source>
        <dbReference type="ARBA" id="ARBA00022475"/>
    </source>
</evidence>
<dbReference type="Pfam" id="PF04464">
    <property type="entry name" value="Glyphos_transf"/>
    <property type="match status" value="1"/>
</dbReference>
<sequence length="730" mass="85320">MKKLSIIVPYYNNQENIQLCLESILQQTERDFELILINDGSKDNSEQIVTTLLKQYDQPHTHIKLDDNYGHAVARNKGLEKVTTPYLMFVDADDILAPYSVAFYLAHIEHQDALVAPISTFSPDRPETLDTSEVSVHTLASTAETQYLLRDETVCNIVLKTSIIKGQHLQFDTGLAIFVDQPFMLQYLKYVERFKYVEGAHFYYRGEVIYPFENPNLSMKDFDTQFKDYGTSFFRSLNLAPQQVHRMLLKKRMVHILMDAFNPSREDIKARYDQHFPLLQAVVKSTLRQILQTKRPLFIASMLLVYCGRPQMVKRFSTLRYVVKHLKRLILGGKGKALSKYQLYDREAKVDPHTIVFESFNGKNYSDSPKYIYEYMMHHYPQFHYIWVFKDHLQHKVPGPVTKVLKGSDAYYKAYATASHWVTNARLAPTLNKKENQTYYQTWHGTPLKRLAGDMTHVRMPGTTTAQYKINFRKETARWDYLISPNRYSTEIFKSAFWMEPERILETGYPRNDVIVNHQQDTDYIQQIKADLNIPLGKKVIMYAPTWRDDEYIEKGKYAFQLKIDLADMYEQLSEDTVLLLRMHYLIAEQLDLSGYERFAYDVSDYDDVSELFLISDALITDYSSVMFDYGILQRPQFFFAYDLEKYDEALRGFYMDYLHELPGPIIKDAQTLTQQLKDLTQIETTYKDQIKAFADRFCHLEQGTAAKQIGDRIAREILGDEAVSNLPSQ</sequence>
<comment type="caution">
    <text evidence="8">The sequence shown here is derived from an EMBL/GenBank/DDBJ whole genome shotgun (WGS) entry which is preliminary data.</text>
</comment>
<keyword evidence="6" id="KW-0472">Membrane</keyword>
<keyword evidence="3" id="KW-1003">Cell membrane</keyword>
<dbReference type="Gene3D" id="3.90.550.10">
    <property type="entry name" value="Spore Coat Polysaccharide Biosynthesis Protein SpsA, Chain A"/>
    <property type="match status" value="1"/>
</dbReference>
<keyword evidence="4" id="KW-0808">Transferase</keyword>
<evidence type="ECO:0000313" key="9">
    <source>
        <dbReference type="Proteomes" id="UP000242694"/>
    </source>
</evidence>
<dbReference type="SUPFAM" id="SSF53756">
    <property type="entry name" value="UDP-Glycosyltransferase/glycogen phosphorylase"/>
    <property type="match status" value="1"/>
</dbReference>
<feature type="domain" description="Glycosyltransferase 2-like" evidence="7">
    <location>
        <begin position="5"/>
        <end position="121"/>
    </location>
</feature>
<evidence type="ECO:0000256" key="5">
    <source>
        <dbReference type="ARBA" id="ARBA00022944"/>
    </source>
</evidence>
<dbReference type="InterPro" id="IPR029044">
    <property type="entry name" value="Nucleotide-diphossugar_trans"/>
</dbReference>
<dbReference type="InterPro" id="IPR001173">
    <property type="entry name" value="Glyco_trans_2-like"/>
</dbReference>
<keyword evidence="9" id="KW-1185">Reference proteome</keyword>
<proteinExistence type="inferred from homology"/>
<dbReference type="SUPFAM" id="SSF53448">
    <property type="entry name" value="Nucleotide-diphospho-sugar transferases"/>
    <property type="match status" value="1"/>
</dbReference>
<dbReference type="PANTHER" id="PTHR37316">
    <property type="entry name" value="TEICHOIC ACID GLYCEROL-PHOSPHATE PRIMASE"/>
    <property type="match status" value="1"/>
</dbReference>
<name>A0ABX5IGK8_9STAP</name>
<evidence type="ECO:0000256" key="1">
    <source>
        <dbReference type="ARBA" id="ARBA00004202"/>
    </source>
</evidence>
<dbReference type="Gene3D" id="3.40.50.12580">
    <property type="match status" value="1"/>
</dbReference>
<evidence type="ECO:0000259" key="7">
    <source>
        <dbReference type="Pfam" id="PF00535"/>
    </source>
</evidence>
<dbReference type="EMBL" id="PZDI01000010">
    <property type="protein sequence ID" value="PTH18869.1"/>
    <property type="molecule type" value="Genomic_DNA"/>
</dbReference>
<dbReference type="InterPro" id="IPR043148">
    <property type="entry name" value="TagF_C"/>
</dbReference>
<accession>A0ABX5IGK8</accession>
<evidence type="ECO:0000313" key="8">
    <source>
        <dbReference type="EMBL" id="PTH18869.1"/>
    </source>
</evidence>
<dbReference type="CDD" id="cd00761">
    <property type="entry name" value="Glyco_tranf_GTA_type"/>
    <property type="match status" value="1"/>
</dbReference>
<evidence type="ECO:0000256" key="2">
    <source>
        <dbReference type="ARBA" id="ARBA00010488"/>
    </source>
</evidence>
<reference evidence="8 9" key="1">
    <citation type="journal article" date="2016" name="Front. Microbiol.">
        <title>Comprehensive Phylogenetic Analysis of Bovine Non-aureus Staphylococci Species Based on Whole-Genome Sequencing.</title>
        <authorList>
            <person name="Naushad S."/>
            <person name="Barkema H.W."/>
            <person name="Luby C."/>
            <person name="Condas L.A."/>
            <person name="Nobrega D.B."/>
            <person name="Carson D.A."/>
            <person name="De Buck J."/>
        </authorList>
    </citation>
    <scope>NUCLEOTIDE SEQUENCE [LARGE SCALE GENOMIC DNA]</scope>
    <source>
        <strain evidence="8 9">SNUC 993</strain>
    </source>
</reference>
<comment type="similarity">
    <text evidence="2">Belongs to the CDP-glycerol glycerophosphotransferase family.</text>
</comment>
<evidence type="ECO:0000256" key="4">
    <source>
        <dbReference type="ARBA" id="ARBA00022679"/>
    </source>
</evidence>
<dbReference type="InterPro" id="IPR007554">
    <property type="entry name" value="Glycerophosphate_synth"/>
</dbReference>
<evidence type="ECO:0000256" key="6">
    <source>
        <dbReference type="ARBA" id="ARBA00023136"/>
    </source>
</evidence>
<dbReference type="InterPro" id="IPR043149">
    <property type="entry name" value="TagF_N"/>
</dbReference>
<dbReference type="Gene3D" id="3.40.50.11820">
    <property type="match status" value="1"/>
</dbReference>
<keyword evidence="5" id="KW-0777">Teichoic acid biosynthesis</keyword>
<comment type="subcellular location">
    <subcellularLocation>
        <location evidence="1">Cell membrane</location>
        <topology evidence="1">Peripheral membrane protein</topology>
    </subcellularLocation>
</comment>
<dbReference type="Proteomes" id="UP000242694">
    <property type="component" value="Unassembled WGS sequence"/>
</dbReference>
<protein>
    <submittedName>
        <fullName evidence="8">CDP-glycerol:glycerophosphate glycerophosphotransferase</fullName>
    </submittedName>
</protein>
<dbReference type="Pfam" id="PF00535">
    <property type="entry name" value="Glycos_transf_2"/>
    <property type="match status" value="1"/>
</dbReference>
<dbReference type="PANTHER" id="PTHR37316:SF3">
    <property type="entry name" value="TEICHOIC ACID GLYCEROL-PHOSPHATE TRANSFERASE"/>
    <property type="match status" value="1"/>
</dbReference>
<organism evidence="8 9">
    <name type="scientific">Staphylococcus auricularis</name>
    <dbReference type="NCBI Taxonomy" id="29379"/>
    <lineage>
        <taxon>Bacteria</taxon>
        <taxon>Bacillati</taxon>
        <taxon>Bacillota</taxon>
        <taxon>Bacilli</taxon>
        <taxon>Bacillales</taxon>
        <taxon>Staphylococcaceae</taxon>
        <taxon>Staphylococcus</taxon>
    </lineage>
</organism>
<dbReference type="InterPro" id="IPR051612">
    <property type="entry name" value="Teichoic_Acid_Biosynth"/>
</dbReference>
<dbReference type="RefSeq" id="WP_107391964.1">
    <property type="nucleotide sequence ID" value="NZ_JAHCOE010000003.1"/>
</dbReference>
<gene>
    <name evidence="8" type="ORF">BU607_03400</name>
</gene>